<dbReference type="GO" id="GO:0005886">
    <property type="term" value="C:plasma membrane"/>
    <property type="evidence" value="ECO:0007669"/>
    <property type="project" value="TreeGrafter"/>
</dbReference>
<feature type="transmembrane region" description="Helical" evidence="6">
    <location>
        <begin position="42"/>
        <end position="66"/>
    </location>
</feature>
<dbReference type="OrthoDB" id="4161376at2759"/>
<evidence type="ECO:0000259" key="7">
    <source>
        <dbReference type="PROSITE" id="PS50850"/>
    </source>
</evidence>
<gene>
    <name evidence="8" type="ORF">BDY17DRAFT_279619</name>
</gene>
<dbReference type="AlphaFoldDB" id="A0A6A6PSN9"/>
<dbReference type="PROSITE" id="PS50850">
    <property type="entry name" value="MFS"/>
    <property type="match status" value="1"/>
</dbReference>
<feature type="transmembrane region" description="Helical" evidence="6">
    <location>
        <begin position="279"/>
        <end position="299"/>
    </location>
</feature>
<reference evidence="8" key="1">
    <citation type="journal article" date="2020" name="Stud. Mycol.">
        <title>101 Dothideomycetes genomes: a test case for predicting lifestyles and emergence of pathogens.</title>
        <authorList>
            <person name="Haridas S."/>
            <person name="Albert R."/>
            <person name="Binder M."/>
            <person name="Bloem J."/>
            <person name="Labutti K."/>
            <person name="Salamov A."/>
            <person name="Andreopoulos B."/>
            <person name="Baker S."/>
            <person name="Barry K."/>
            <person name="Bills G."/>
            <person name="Bluhm B."/>
            <person name="Cannon C."/>
            <person name="Castanera R."/>
            <person name="Culley D."/>
            <person name="Daum C."/>
            <person name="Ezra D."/>
            <person name="Gonzalez J."/>
            <person name="Henrissat B."/>
            <person name="Kuo A."/>
            <person name="Liang C."/>
            <person name="Lipzen A."/>
            <person name="Lutzoni F."/>
            <person name="Magnuson J."/>
            <person name="Mondo S."/>
            <person name="Nolan M."/>
            <person name="Ohm R."/>
            <person name="Pangilinan J."/>
            <person name="Park H.-J."/>
            <person name="Ramirez L."/>
            <person name="Alfaro M."/>
            <person name="Sun H."/>
            <person name="Tritt A."/>
            <person name="Yoshinaga Y."/>
            <person name="Zwiers L.-H."/>
            <person name="Turgeon B."/>
            <person name="Goodwin S."/>
            <person name="Spatafora J."/>
            <person name="Crous P."/>
            <person name="Grigoriev I."/>
        </authorList>
    </citation>
    <scope>NUCLEOTIDE SEQUENCE</scope>
    <source>
        <strain evidence="8">CBS 113389</strain>
    </source>
</reference>
<evidence type="ECO:0000256" key="3">
    <source>
        <dbReference type="ARBA" id="ARBA00022692"/>
    </source>
</evidence>
<accession>A0A6A6PSN9</accession>
<dbReference type="Gene3D" id="1.20.1250.20">
    <property type="entry name" value="MFS general substrate transporter like domains"/>
    <property type="match status" value="1"/>
</dbReference>
<feature type="transmembrane region" description="Helical" evidence="6">
    <location>
        <begin position="246"/>
        <end position="267"/>
    </location>
</feature>
<protein>
    <submittedName>
        <fullName evidence="8">Trichothecene efflux pump</fullName>
    </submittedName>
</protein>
<evidence type="ECO:0000256" key="2">
    <source>
        <dbReference type="ARBA" id="ARBA00022448"/>
    </source>
</evidence>
<dbReference type="Pfam" id="PF06609">
    <property type="entry name" value="TRI12"/>
    <property type="match status" value="1"/>
</dbReference>
<feature type="transmembrane region" description="Helical" evidence="6">
    <location>
        <begin position="540"/>
        <end position="559"/>
    </location>
</feature>
<dbReference type="InterPro" id="IPR020846">
    <property type="entry name" value="MFS_dom"/>
</dbReference>
<feature type="transmembrane region" description="Helical" evidence="6">
    <location>
        <begin position="416"/>
        <end position="436"/>
    </location>
</feature>
<feature type="transmembrane region" description="Helical" evidence="6">
    <location>
        <begin position="359"/>
        <end position="380"/>
    </location>
</feature>
<dbReference type="PANTHER" id="PTHR23501:SF109">
    <property type="entry name" value="MAJOR FACILITATOR SUPERFAMILY (MFS) PROFILE DOMAIN-CONTAINING PROTEIN-RELATED"/>
    <property type="match status" value="1"/>
</dbReference>
<evidence type="ECO:0000256" key="5">
    <source>
        <dbReference type="ARBA" id="ARBA00023136"/>
    </source>
</evidence>
<feature type="transmembrane region" description="Helical" evidence="6">
    <location>
        <begin position="140"/>
        <end position="159"/>
    </location>
</feature>
<feature type="transmembrane region" description="Helical" evidence="6">
    <location>
        <begin position="116"/>
        <end position="134"/>
    </location>
</feature>
<dbReference type="RefSeq" id="XP_033589475.1">
    <property type="nucleotide sequence ID" value="XM_033732032.1"/>
</dbReference>
<dbReference type="GO" id="GO:0022857">
    <property type="term" value="F:transmembrane transporter activity"/>
    <property type="evidence" value="ECO:0007669"/>
    <property type="project" value="InterPro"/>
</dbReference>
<dbReference type="GeneID" id="54473034"/>
<name>A0A6A6PSN9_9PEZI</name>
<keyword evidence="3 6" id="KW-0812">Transmembrane</keyword>
<keyword evidence="5 6" id="KW-0472">Membrane</keyword>
<dbReference type="InterPro" id="IPR010573">
    <property type="entry name" value="MFS_Str1/Tri12-like"/>
</dbReference>
<sequence>MTSHPKSRLQELELAHAGEGTLEDLRHAEALALRTTDVKRGYFTSLTLIGALASISLSTVASYWGFSPAAAVITVINADIGPSDNASLFSIIWSVSSAVSIILFGRISDKFGRRWFLVAATACGFIGGIIAGTAQHINTLVGANVMLGLAAGVHTCYGLTVGEICPHNYKFVVVVGIVVVPNVIPTGFGAYLAQRLVHTASWRYIYYIYIVLQGIALLLMLVFYHPPSFRQLHGNSRTRMQEIKRIDWVGILLLVAGLVLFLLGVSWGGQPLPWSSSRILGLIISGAILLVIFGFWEVYSKTPNPLVPMHFFRDVRGFTMLFIISAVSGTVYLASAIIWPSQVAVIYATTITSWQRKAWASTTIAFGIWGGLIILSPFLGLGKFVRIQLICMMAFSVAFLGALISCNPSNFSQSAAFSFLATFPAGTLEVASGLLVQLDSNDADLGTCFSIIFLGRTAVGAIFTAIFVAILSNKAPTELVKHVTPAALNAGLPKSSLPALFKAIAAGTADALAAVPGINATIEGAVALATADGYAAAYAYVYYAAIAVGLVGLVACICIKDYDPYFNNHLSRQIYKGGKETEGAIDYEKTKMREDSFAENSVAEKDVVTVKE</sequence>
<keyword evidence="9" id="KW-1185">Reference proteome</keyword>
<dbReference type="Proteomes" id="UP000799767">
    <property type="component" value="Unassembled WGS sequence"/>
</dbReference>
<evidence type="ECO:0000256" key="6">
    <source>
        <dbReference type="SAM" id="Phobius"/>
    </source>
</evidence>
<dbReference type="InterPro" id="IPR036259">
    <property type="entry name" value="MFS_trans_sf"/>
</dbReference>
<evidence type="ECO:0000313" key="9">
    <source>
        <dbReference type="Proteomes" id="UP000799767"/>
    </source>
</evidence>
<feature type="transmembrane region" description="Helical" evidence="6">
    <location>
        <begin position="171"/>
        <end position="192"/>
    </location>
</feature>
<feature type="transmembrane region" description="Helical" evidence="6">
    <location>
        <begin position="86"/>
        <end position="104"/>
    </location>
</feature>
<keyword evidence="4 6" id="KW-1133">Transmembrane helix</keyword>
<feature type="domain" description="Major facilitator superfamily (MFS) profile" evidence="7">
    <location>
        <begin position="42"/>
        <end position="564"/>
    </location>
</feature>
<evidence type="ECO:0000256" key="4">
    <source>
        <dbReference type="ARBA" id="ARBA00022989"/>
    </source>
</evidence>
<organism evidence="8 9">
    <name type="scientific">Neohortaea acidophila</name>
    <dbReference type="NCBI Taxonomy" id="245834"/>
    <lineage>
        <taxon>Eukaryota</taxon>
        <taxon>Fungi</taxon>
        <taxon>Dikarya</taxon>
        <taxon>Ascomycota</taxon>
        <taxon>Pezizomycotina</taxon>
        <taxon>Dothideomycetes</taxon>
        <taxon>Dothideomycetidae</taxon>
        <taxon>Mycosphaerellales</taxon>
        <taxon>Teratosphaeriaceae</taxon>
        <taxon>Neohortaea</taxon>
    </lineage>
</organism>
<evidence type="ECO:0000313" key="8">
    <source>
        <dbReference type="EMBL" id="KAF2482905.1"/>
    </source>
</evidence>
<dbReference type="SUPFAM" id="SSF103473">
    <property type="entry name" value="MFS general substrate transporter"/>
    <property type="match status" value="1"/>
</dbReference>
<keyword evidence="2" id="KW-0813">Transport</keyword>
<evidence type="ECO:0000256" key="1">
    <source>
        <dbReference type="ARBA" id="ARBA00004141"/>
    </source>
</evidence>
<feature type="transmembrane region" description="Helical" evidence="6">
    <location>
        <begin position="448"/>
        <end position="471"/>
    </location>
</feature>
<feature type="transmembrane region" description="Helical" evidence="6">
    <location>
        <begin position="320"/>
        <end position="339"/>
    </location>
</feature>
<dbReference type="PANTHER" id="PTHR23501">
    <property type="entry name" value="MAJOR FACILITATOR SUPERFAMILY"/>
    <property type="match status" value="1"/>
</dbReference>
<dbReference type="EMBL" id="MU001635">
    <property type="protein sequence ID" value="KAF2482905.1"/>
    <property type="molecule type" value="Genomic_DNA"/>
</dbReference>
<feature type="transmembrane region" description="Helical" evidence="6">
    <location>
        <begin position="387"/>
        <end position="404"/>
    </location>
</feature>
<proteinExistence type="predicted"/>
<feature type="transmembrane region" description="Helical" evidence="6">
    <location>
        <begin position="204"/>
        <end position="225"/>
    </location>
</feature>
<comment type="subcellular location">
    <subcellularLocation>
        <location evidence="1">Membrane</location>
        <topology evidence="1">Multi-pass membrane protein</topology>
    </subcellularLocation>
</comment>